<proteinExistence type="inferred from homology"/>
<dbReference type="EMBL" id="DWXN01000008">
    <property type="protein sequence ID" value="HJB74788.1"/>
    <property type="molecule type" value="Genomic_DNA"/>
</dbReference>
<dbReference type="PANTHER" id="PTHR34068">
    <property type="entry name" value="UPF0145 PROTEIN YBJQ"/>
    <property type="match status" value="1"/>
</dbReference>
<dbReference type="AlphaFoldDB" id="A0A9D2S8F1"/>
<dbReference type="SUPFAM" id="SSF117782">
    <property type="entry name" value="YbjQ-like"/>
    <property type="match status" value="1"/>
</dbReference>
<dbReference type="Proteomes" id="UP000823877">
    <property type="component" value="Unassembled WGS sequence"/>
</dbReference>
<protein>
    <recommendedName>
        <fullName evidence="2">UPF0145 protein IAA37_03845</fullName>
    </recommendedName>
</protein>
<organism evidence="3 4">
    <name type="scientific">Candidatus Eubacterium faecale</name>
    <dbReference type="NCBI Taxonomy" id="2838568"/>
    <lineage>
        <taxon>Bacteria</taxon>
        <taxon>Bacillati</taxon>
        <taxon>Bacillota</taxon>
        <taxon>Clostridia</taxon>
        <taxon>Eubacteriales</taxon>
        <taxon>Eubacteriaceae</taxon>
        <taxon>Eubacterium</taxon>
    </lineage>
</organism>
<evidence type="ECO:0000256" key="2">
    <source>
        <dbReference type="HAMAP-Rule" id="MF_00338"/>
    </source>
</evidence>
<evidence type="ECO:0000313" key="3">
    <source>
        <dbReference type="EMBL" id="HJB74788.1"/>
    </source>
</evidence>
<reference evidence="3" key="1">
    <citation type="journal article" date="2021" name="PeerJ">
        <title>Extensive microbial diversity within the chicken gut microbiome revealed by metagenomics and culture.</title>
        <authorList>
            <person name="Gilroy R."/>
            <person name="Ravi A."/>
            <person name="Getino M."/>
            <person name="Pursley I."/>
            <person name="Horton D.L."/>
            <person name="Alikhan N.F."/>
            <person name="Baker D."/>
            <person name="Gharbi K."/>
            <person name="Hall N."/>
            <person name="Watson M."/>
            <person name="Adriaenssens E.M."/>
            <person name="Foster-Nyarko E."/>
            <person name="Jarju S."/>
            <person name="Secka A."/>
            <person name="Antonio M."/>
            <person name="Oren A."/>
            <person name="Chaudhuri R.R."/>
            <person name="La Ragione R."/>
            <person name="Hildebrand F."/>
            <person name="Pallen M.J."/>
        </authorList>
    </citation>
    <scope>NUCLEOTIDE SEQUENCE</scope>
    <source>
        <strain evidence="3">CHK188-16595</strain>
    </source>
</reference>
<comment type="caution">
    <text evidence="3">The sequence shown here is derived from an EMBL/GenBank/DDBJ whole genome shotgun (WGS) entry which is preliminary data.</text>
</comment>
<accession>A0A9D2S8F1</accession>
<comment type="similarity">
    <text evidence="1 2">Belongs to the UPF0145 family.</text>
</comment>
<dbReference type="Pfam" id="PF01906">
    <property type="entry name" value="YbjQ_1"/>
    <property type="match status" value="1"/>
</dbReference>
<dbReference type="InterPro" id="IPR002765">
    <property type="entry name" value="UPF0145_YbjQ-like"/>
</dbReference>
<dbReference type="HAMAP" id="MF_00338">
    <property type="entry name" value="UPF0145"/>
    <property type="match status" value="1"/>
</dbReference>
<reference evidence="3" key="2">
    <citation type="submission" date="2021-04" db="EMBL/GenBank/DDBJ databases">
        <authorList>
            <person name="Gilroy R."/>
        </authorList>
    </citation>
    <scope>NUCLEOTIDE SEQUENCE</scope>
    <source>
        <strain evidence="3">CHK188-16595</strain>
    </source>
</reference>
<gene>
    <name evidence="3" type="ORF">IAA37_03845</name>
</gene>
<dbReference type="PANTHER" id="PTHR34068:SF1">
    <property type="entry name" value="UPF0145 PROTEIN YBJQ"/>
    <property type="match status" value="1"/>
</dbReference>
<evidence type="ECO:0000256" key="1">
    <source>
        <dbReference type="ARBA" id="ARBA00010751"/>
    </source>
</evidence>
<dbReference type="Gene3D" id="3.30.110.70">
    <property type="entry name" value="Hypothetical protein apc22750. Chain B"/>
    <property type="match status" value="1"/>
</dbReference>
<sequence length="108" mass="11444">MISVTTPTLENGKIVEYKGIVVGEVVAGVNFLKDFGASIRNIVGGRSEGYEGELVKARDDAIREMEMRAQQLGANAVVGVDIDYETFGNAGMLMCSASGTAVVVQNKD</sequence>
<evidence type="ECO:0000313" key="4">
    <source>
        <dbReference type="Proteomes" id="UP000823877"/>
    </source>
</evidence>
<dbReference type="InterPro" id="IPR035439">
    <property type="entry name" value="UPF0145_dom_sf"/>
</dbReference>
<name>A0A9D2S8F1_9FIRM</name>